<proteinExistence type="inferred from homology"/>
<comment type="similarity">
    <text evidence="1 3 4">Belongs to the cullin family.</text>
</comment>
<feature type="compositionally biased region" description="Pro residues" evidence="5">
    <location>
        <begin position="218"/>
        <end position="229"/>
    </location>
</feature>
<dbReference type="Gene3D" id="3.30.230.130">
    <property type="entry name" value="Cullin, Chain C, Domain 2"/>
    <property type="match status" value="1"/>
</dbReference>
<dbReference type="PROSITE" id="PS50069">
    <property type="entry name" value="CULLIN_2"/>
    <property type="match status" value="1"/>
</dbReference>
<evidence type="ECO:0000313" key="7">
    <source>
        <dbReference type="EnsemblProtists" id="EOD15433"/>
    </source>
</evidence>
<dbReference type="PaxDb" id="2903-EOD15433"/>
<dbReference type="InterPro" id="IPR001373">
    <property type="entry name" value="Cullin_N"/>
</dbReference>
<evidence type="ECO:0000256" key="5">
    <source>
        <dbReference type="SAM" id="MobiDB-lite"/>
    </source>
</evidence>
<dbReference type="Gene3D" id="1.10.10.10">
    <property type="entry name" value="Winged helix-like DNA-binding domain superfamily/Winged helix DNA-binding domain"/>
    <property type="match status" value="1"/>
</dbReference>
<dbReference type="eggNOG" id="KOG2167">
    <property type="taxonomic scope" value="Eukaryota"/>
</dbReference>
<dbReference type="InterPro" id="IPR045093">
    <property type="entry name" value="Cullin"/>
</dbReference>
<name>A0A0D3IVZ8_EMIH1</name>
<feature type="region of interest" description="Disordered" evidence="5">
    <location>
        <begin position="212"/>
        <end position="231"/>
    </location>
</feature>
<evidence type="ECO:0000313" key="8">
    <source>
        <dbReference type="Proteomes" id="UP000013827"/>
    </source>
</evidence>
<dbReference type="SUPFAM" id="SSF74788">
    <property type="entry name" value="Cullin repeat-like"/>
    <property type="match status" value="1"/>
</dbReference>
<dbReference type="Pfam" id="PF10557">
    <property type="entry name" value="Cullin_Nedd8"/>
    <property type="match status" value="1"/>
</dbReference>
<dbReference type="InterPro" id="IPR016158">
    <property type="entry name" value="Cullin_homology"/>
</dbReference>
<dbReference type="InterPro" id="IPR036317">
    <property type="entry name" value="Cullin_homology_sf"/>
</dbReference>
<dbReference type="FunFam" id="3.30.230.130:FF:000001">
    <property type="entry name" value="Cullin 4A"/>
    <property type="match status" value="1"/>
</dbReference>
<dbReference type="GO" id="GO:0031625">
    <property type="term" value="F:ubiquitin protein ligase binding"/>
    <property type="evidence" value="ECO:0007669"/>
    <property type="project" value="InterPro"/>
</dbReference>
<evidence type="ECO:0000256" key="3">
    <source>
        <dbReference type="PROSITE-ProRule" id="PRU00330"/>
    </source>
</evidence>
<dbReference type="SUPFAM" id="SSF75632">
    <property type="entry name" value="Cullin homology domain"/>
    <property type="match status" value="1"/>
</dbReference>
<dbReference type="SUPFAM" id="SSF46785">
    <property type="entry name" value="Winged helix' DNA-binding domain"/>
    <property type="match status" value="2"/>
</dbReference>
<feature type="region of interest" description="Disordered" evidence="5">
    <location>
        <begin position="701"/>
        <end position="736"/>
    </location>
</feature>
<dbReference type="PROSITE" id="PS01256">
    <property type="entry name" value="CULLIN_1"/>
    <property type="match status" value="1"/>
</dbReference>
<dbReference type="FunFam" id="1.20.1310.10:FF:000035">
    <property type="entry name" value="Ubiquitin ligase subunit CulD, putative"/>
    <property type="match status" value="1"/>
</dbReference>
<dbReference type="RefSeq" id="XP_005767862.1">
    <property type="nucleotide sequence ID" value="XM_005767805.1"/>
</dbReference>
<dbReference type="Pfam" id="PF26557">
    <property type="entry name" value="Cullin_AB"/>
    <property type="match status" value="1"/>
</dbReference>
<dbReference type="Proteomes" id="UP000013827">
    <property type="component" value="Unassembled WGS sequence"/>
</dbReference>
<evidence type="ECO:0000259" key="6">
    <source>
        <dbReference type="PROSITE" id="PS50069"/>
    </source>
</evidence>
<protein>
    <recommendedName>
        <fullName evidence="6">Cullin family profile domain-containing protein</fullName>
    </recommendedName>
</protein>
<dbReference type="GO" id="GO:0031461">
    <property type="term" value="C:cullin-RING ubiquitin ligase complex"/>
    <property type="evidence" value="ECO:0007669"/>
    <property type="project" value="InterPro"/>
</dbReference>
<feature type="compositionally biased region" description="Pro residues" evidence="5">
    <location>
        <begin position="705"/>
        <end position="721"/>
    </location>
</feature>
<evidence type="ECO:0000256" key="1">
    <source>
        <dbReference type="ARBA" id="ARBA00006019"/>
    </source>
</evidence>
<dbReference type="InterPro" id="IPR019559">
    <property type="entry name" value="Cullin_neddylation_domain"/>
</dbReference>
<dbReference type="InterPro" id="IPR059120">
    <property type="entry name" value="Cullin-like_AB"/>
</dbReference>
<reference evidence="7" key="2">
    <citation type="submission" date="2024-10" db="UniProtKB">
        <authorList>
            <consortium name="EnsemblProtists"/>
        </authorList>
    </citation>
    <scope>IDENTIFICATION</scope>
</reference>
<feature type="domain" description="Cullin family profile" evidence="6">
    <location>
        <begin position="368"/>
        <end position="614"/>
    </location>
</feature>
<dbReference type="GeneID" id="17261583"/>
<dbReference type="STRING" id="2903.R1BYW7"/>
<dbReference type="InterPro" id="IPR036390">
    <property type="entry name" value="WH_DNA-bd_sf"/>
</dbReference>
<reference evidence="8" key="1">
    <citation type="journal article" date="2013" name="Nature">
        <title>Pan genome of the phytoplankton Emiliania underpins its global distribution.</title>
        <authorList>
            <person name="Read B.A."/>
            <person name="Kegel J."/>
            <person name="Klute M.J."/>
            <person name="Kuo A."/>
            <person name="Lefebvre S.C."/>
            <person name="Maumus F."/>
            <person name="Mayer C."/>
            <person name="Miller J."/>
            <person name="Monier A."/>
            <person name="Salamov A."/>
            <person name="Young J."/>
            <person name="Aguilar M."/>
            <person name="Claverie J.M."/>
            <person name="Frickenhaus S."/>
            <person name="Gonzalez K."/>
            <person name="Herman E.K."/>
            <person name="Lin Y.C."/>
            <person name="Napier J."/>
            <person name="Ogata H."/>
            <person name="Sarno A.F."/>
            <person name="Shmutz J."/>
            <person name="Schroeder D."/>
            <person name="de Vargas C."/>
            <person name="Verret F."/>
            <person name="von Dassow P."/>
            <person name="Valentin K."/>
            <person name="Van de Peer Y."/>
            <person name="Wheeler G."/>
            <person name="Dacks J.B."/>
            <person name="Delwiche C.F."/>
            <person name="Dyhrman S.T."/>
            <person name="Glockner G."/>
            <person name="John U."/>
            <person name="Richards T."/>
            <person name="Worden A.Z."/>
            <person name="Zhang X."/>
            <person name="Grigoriev I.V."/>
            <person name="Allen A.E."/>
            <person name="Bidle K."/>
            <person name="Borodovsky M."/>
            <person name="Bowler C."/>
            <person name="Brownlee C."/>
            <person name="Cock J.M."/>
            <person name="Elias M."/>
            <person name="Gladyshev V.N."/>
            <person name="Groth M."/>
            <person name="Guda C."/>
            <person name="Hadaegh A."/>
            <person name="Iglesias-Rodriguez M.D."/>
            <person name="Jenkins J."/>
            <person name="Jones B.M."/>
            <person name="Lawson T."/>
            <person name="Leese F."/>
            <person name="Lindquist E."/>
            <person name="Lobanov A."/>
            <person name="Lomsadze A."/>
            <person name="Malik S.B."/>
            <person name="Marsh M.E."/>
            <person name="Mackinder L."/>
            <person name="Mock T."/>
            <person name="Mueller-Roeber B."/>
            <person name="Pagarete A."/>
            <person name="Parker M."/>
            <person name="Probert I."/>
            <person name="Quesneville H."/>
            <person name="Raines C."/>
            <person name="Rensing S.A."/>
            <person name="Riano-Pachon D.M."/>
            <person name="Richier S."/>
            <person name="Rokitta S."/>
            <person name="Shiraiwa Y."/>
            <person name="Soanes D.M."/>
            <person name="van der Giezen M."/>
            <person name="Wahlund T.M."/>
            <person name="Williams B."/>
            <person name="Wilson W."/>
            <person name="Wolfe G."/>
            <person name="Wurch L.L."/>
        </authorList>
    </citation>
    <scope>NUCLEOTIDE SEQUENCE</scope>
</reference>
<keyword evidence="2" id="KW-0832">Ubl conjugation</keyword>
<dbReference type="AlphaFoldDB" id="A0A0D3IVZ8"/>
<dbReference type="Pfam" id="PF00888">
    <property type="entry name" value="Cullin"/>
    <property type="match status" value="3"/>
</dbReference>
<dbReference type="KEGG" id="ehx:EMIHUDRAFT_427672"/>
<accession>A0A0D3IVZ8</accession>
<dbReference type="SMART" id="SM00884">
    <property type="entry name" value="Cullin_Nedd8"/>
    <property type="match status" value="1"/>
</dbReference>
<keyword evidence="8" id="KW-1185">Reference proteome</keyword>
<dbReference type="OMA" id="NYQEQTW"/>
<dbReference type="InterPro" id="IPR036388">
    <property type="entry name" value="WH-like_DNA-bd_sf"/>
</dbReference>
<dbReference type="HOGENOM" id="CLU_004747_7_2_1"/>
<organism evidence="7 8">
    <name type="scientific">Emiliania huxleyi (strain CCMP1516)</name>
    <dbReference type="NCBI Taxonomy" id="280463"/>
    <lineage>
        <taxon>Eukaryota</taxon>
        <taxon>Haptista</taxon>
        <taxon>Haptophyta</taxon>
        <taxon>Prymnesiophyceae</taxon>
        <taxon>Isochrysidales</taxon>
        <taxon>Noelaerhabdaceae</taxon>
        <taxon>Emiliania</taxon>
    </lineage>
</organism>
<dbReference type="InterPro" id="IPR016159">
    <property type="entry name" value="Cullin_repeat-like_dom_sf"/>
</dbReference>
<dbReference type="EnsemblProtists" id="EOD15433">
    <property type="protein sequence ID" value="EOD15433"/>
    <property type="gene ID" value="EMIHUDRAFT_427672"/>
</dbReference>
<dbReference type="InterPro" id="IPR016157">
    <property type="entry name" value="Cullin_CS"/>
</dbReference>
<dbReference type="PANTHER" id="PTHR11932">
    <property type="entry name" value="CULLIN"/>
    <property type="match status" value="1"/>
</dbReference>
<sequence>MQQKAGPSAAGAPRKLTIKPLRTAPKLPANFEQATWAKLLDAVRAVHGKRAVNHSLEELYRGVEDMCVQHMAARTYDKLQAECEAHVEASIEALQTPDTSAFLSLVHGCWSAHCEEMLTLRSIFLYLDRTYVMQSAARRSLWEMGLHSFRAQLSARPELLAKLRDGVLASIERERGGDQVERSLLAELLRMLYDLGLYQRHFEEQFLAASSDLRRQRPPPPPLPPPAPFPKARDVPSYLEHVASRLSREEARVAHYLHGSSRKPLMAAVRQTLLAVHVRPLLERGFADLVQHARLDDLRRMYSLFAQARVNALPELRQAFAAHIKSVGGAMVSDQERERGLVQERGGCRSGGLVGESFEQFINIRQNRPAELVARFLDSKLRAGNKGSSEGELEEVLDKAMTLFRYIDGKDLFEAFYKKASAPPASSPRRARDGCATRPPPRLLFDKSASIDTEKAMISKLKAECGSAFTSKLEGMFKDIDLSQDVMASFRTSPQAAKVSPSLELSVHVLTQGYWPTYPPVELKLPGEILELQEIFSTYYMSKHNGRRLQWHPCLGHCTLKANFPLGKKEISVSLLQTIVLLLFNDGDGLSYAHVLQATGIEDRELKVTLQSLACGKVRVLRKEPKGREVDGSDRFFLDASFKHPLFRIKINSIQTRESEAENEQTSERVFQDRQYQIDAAIVRVMKARKTLSHSLLMSELFQQGPPPPPRPLLPRPPPPRLTSRRLPRGQLKFPLKPPDLKKRIESLIDREYLERDPKSASTYIYLA</sequence>
<dbReference type="Gene3D" id="1.20.1310.10">
    <property type="entry name" value="Cullin Repeats"/>
    <property type="match status" value="4"/>
</dbReference>
<dbReference type="GO" id="GO:0006511">
    <property type="term" value="P:ubiquitin-dependent protein catabolic process"/>
    <property type="evidence" value="ECO:0007669"/>
    <property type="project" value="InterPro"/>
</dbReference>
<evidence type="ECO:0000256" key="2">
    <source>
        <dbReference type="ARBA" id="ARBA00022843"/>
    </source>
</evidence>
<evidence type="ECO:0000256" key="4">
    <source>
        <dbReference type="RuleBase" id="RU003829"/>
    </source>
</evidence>
<dbReference type="SMART" id="SM00182">
    <property type="entry name" value="CULLIN"/>
    <property type="match status" value="1"/>
</dbReference>